<reference evidence="5" key="1">
    <citation type="submission" date="2021-02" db="EMBL/GenBank/DDBJ databases">
        <authorList>
            <person name="Nowell W R."/>
        </authorList>
    </citation>
    <scope>NUCLEOTIDE SEQUENCE</scope>
</reference>
<keyword evidence="2" id="KW-0245">EGF-like domain</keyword>
<dbReference type="Gene3D" id="4.10.400.10">
    <property type="entry name" value="Low-density Lipoprotein Receptor"/>
    <property type="match status" value="1"/>
</dbReference>
<dbReference type="PROSITE" id="PS50026">
    <property type="entry name" value="EGF_3"/>
    <property type="match status" value="3"/>
</dbReference>
<sequence length="993" mass="115072">MSDTTDNDRCNDYMMCALFGHDHYYNSPIDCDSLCNYDQCDILLESHCSETVLYPPHNAFAYPSIRLKYIVKRHMMNWEENITPAYISYDEILCHESFTPTFFFGNLSCNLFEEFGLAHRIYARSDWNYLLRDIEKLFSVCSTNNNCSNDNQKHLFSCTNAHNSSCISKERLLDFSIDCPNQNGESSLLNTCEMNLSSRFRCFSTDNCIPRKFLVGGFPHCPDESDEIYFKIGCYERDDLGCQWIRDTIKNAYNFVFRKVCDGIIDITIENMTDESDCELLSCETSFTRCNQTYRCDFEFDYDEGEDDWFCDVSDEVIQTIYGAVMRPESSLLYFNPYPVLDTSTTMNVVSKELKSFVETESVNTFRENCQSLAEYLGYSCNRGVLVHRQQNNSDHCFCPASYYGDRCEYQRKRISITFQFDTPVTLFKPRTVIRLVFYLINNSTDEEGEFVIHFEQITHMPYSYSTNKYFLYLLYLRKTPTKDNYYVRTDAFLLTTSNVMFIATWYHRLVFPFLPIRRLALKLVLQEEHSNELCERRAKCLHGTCVPFQNLHDKYFCKCNTGWSGLYCDQVDNVCKKDVCALNAFCINQLTTTRPTCICPLGQTGPTCCVRDLQCEVNPCYNGGTCIPLNSRSSKENTFVCVCQKEFTGSQCQQPCKKMNIYFNQTLTDAVVNSIPVVAIHFVSVSRTPVGQEDQTPVMKQYYRFIFTDVHVGTYMPTIYYDVIGKIDASFIQIFEDTQNSYGKYYLVALYNDTKKQINSLNTSVIEQNRCPYINECFNDSVVNSFQLNRAKYYQLPYQENRKLVFMCLCDRTHSTECFLFGHNKGQCTGVNYCINDGLYCYYGSLCQFTTSDYMLSIDSLIGPDIRTNVTTLKQQLSIVKVYLGLSIVLIIIGSILNLLSFMTFCQRKTREVGCGIYLLCSSVINQISLCIYFSKFLYLLQIQMFNKRNIYACVILEYLIRVLPSVCDYINAFVTVECAYTLGIRGTIFQK</sequence>
<evidence type="ECO:0000256" key="1">
    <source>
        <dbReference type="ARBA" id="ARBA00023157"/>
    </source>
</evidence>
<dbReference type="PANTHER" id="PTHR24033:SF232">
    <property type="entry name" value="LAMININ SUBUNIT GAMMA-2-RELATED"/>
    <property type="match status" value="1"/>
</dbReference>
<evidence type="ECO:0000259" key="4">
    <source>
        <dbReference type="PROSITE" id="PS50026"/>
    </source>
</evidence>
<feature type="disulfide bond" evidence="2">
    <location>
        <begin position="644"/>
        <end position="653"/>
    </location>
</feature>
<dbReference type="Proteomes" id="UP000682733">
    <property type="component" value="Unassembled WGS sequence"/>
</dbReference>
<keyword evidence="3" id="KW-1133">Transmembrane helix</keyword>
<feature type="transmembrane region" description="Helical" evidence="3">
    <location>
        <begin position="918"/>
        <end position="942"/>
    </location>
</feature>
<dbReference type="SMART" id="SM00181">
    <property type="entry name" value="EGF"/>
    <property type="match status" value="4"/>
</dbReference>
<dbReference type="PROSITE" id="PS01186">
    <property type="entry name" value="EGF_2"/>
    <property type="match status" value="1"/>
</dbReference>
<dbReference type="CDD" id="cd00054">
    <property type="entry name" value="EGF_CA"/>
    <property type="match status" value="1"/>
</dbReference>
<protein>
    <recommendedName>
        <fullName evidence="4">EGF-like domain-containing protein</fullName>
    </recommendedName>
</protein>
<dbReference type="AlphaFoldDB" id="A0A8S2DAK1"/>
<evidence type="ECO:0000256" key="2">
    <source>
        <dbReference type="PROSITE-ProRule" id="PRU00076"/>
    </source>
</evidence>
<feature type="transmembrane region" description="Helical" evidence="3">
    <location>
        <begin position="883"/>
        <end position="906"/>
    </location>
</feature>
<feature type="domain" description="EGF-like" evidence="4">
    <location>
        <begin position="531"/>
        <end position="570"/>
    </location>
</feature>
<dbReference type="SUPFAM" id="SSF57424">
    <property type="entry name" value="LDL receptor-like module"/>
    <property type="match status" value="1"/>
</dbReference>
<dbReference type="EMBL" id="CAJNOK010002204">
    <property type="protein sequence ID" value="CAF0849449.1"/>
    <property type="molecule type" value="Genomic_DNA"/>
</dbReference>
<keyword evidence="3" id="KW-0812">Transmembrane</keyword>
<dbReference type="InterPro" id="IPR002172">
    <property type="entry name" value="LDrepeatLR_classA_rpt"/>
</dbReference>
<evidence type="ECO:0000313" key="6">
    <source>
        <dbReference type="EMBL" id="CAF3634709.1"/>
    </source>
</evidence>
<dbReference type="PROSITE" id="PS00022">
    <property type="entry name" value="EGF_1"/>
    <property type="match status" value="4"/>
</dbReference>
<dbReference type="EMBL" id="CAJOBA010002204">
    <property type="protein sequence ID" value="CAF3634709.1"/>
    <property type="molecule type" value="Genomic_DNA"/>
</dbReference>
<evidence type="ECO:0000313" key="5">
    <source>
        <dbReference type="EMBL" id="CAF0849449.1"/>
    </source>
</evidence>
<dbReference type="InterPro" id="IPR000742">
    <property type="entry name" value="EGF"/>
</dbReference>
<proteinExistence type="predicted"/>
<dbReference type="Proteomes" id="UP000677228">
    <property type="component" value="Unassembled WGS sequence"/>
</dbReference>
<organism evidence="5 7">
    <name type="scientific">Didymodactylos carnosus</name>
    <dbReference type="NCBI Taxonomy" id="1234261"/>
    <lineage>
        <taxon>Eukaryota</taxon>
        <taxon>Metazoa</taxon>
        <taxon>Spiralia</taxon>
        <taxon>Gnathifera</taxon>
        <taxon>Rotifera</taxon>
        <taxon>Eurotatoria</taxon>
        <taxon>Bdelloidea</taxon>
        <taxon>Philodinida</taxon>
        <taxon>Philodinidae</taxon>
        <taxon>Didymodactylos</taxon>
    </lineage>
</organism>
<accession>A0A8S2DAK1</accession>
<dbReference type="InterPro" id="IPR051830">
    <property type="entry name" value="NOTCH_homolog"/>
</dbReference>
<dbReference type="PROSITE" id="PS50068">
    <property type="entry name" value="LDLRA_2"/>
    <property type="match status" value="1"/>
</dbReference>
<dbReference type="PANTHER" id="PTHR24033">
    <property type="entry name" value="EGF-LIKE DOMAIN-CONTAINING PROTEIN"/>
    <property type="match status" value="1"/>
</dbReference>
<dbReference type="Gene3D" id="2.10.25.10">
    <property type="entry name" value="Laminin"/>
    <property type="match status" value="2"/>
</dbReference>
<feature type="disulfide bond" evidence="2">
    <location>
        <begin position="541"/>
        <end position="558"/>
    </location>
</feature>
<evidence type="ECO:0000313" key="7">
    <source>
        <dbReference type="Proteomes" id="UP000677228"/>
    </source>
</evidence>
<feature type="domain" description="EGF-like" evidence="4">
    <location>
        <begin position="572"/>
        <end position="610"/>
    </location>
</feature>
<feature type="disulfide bond" evidence="2">
    <location>
        <begin position="600"/>
        <end position="609"/>
    </location>
</feature>
<feature type="disulfide bond" evidence="2">
    <location>
        <begin position="581"/>
        <end position="598"/>
    </location>
</feature>
<evidence type="ECO:0000256" key="3">
    <source>
        <dbReference type="SAM" id="Phobius"/>
    </source>
</evidence>
<keyword evidence="1 2" id="KW-1015">Disulfide bond</keyword>
<dbReference type="InterPro" id="IPR036055">
    <property type="entry name" value="LDL_receptor-like_sf"/>
</dbReference>
<dbReference type="Pfam" id="PF00008">
    <property type="entry name" value="EGF"/>
    <property type="match status" value="1"/>
</dbReference>
<feature type="disulfide bond" evidence="2">
    <location>
        <begin position="560"/>
        <end position="569"/>
    </location>
</feature>
<name>A0A8S2DAK1_9BILA</name>
<dbReference type="SUPFAM" id="SSF57196">
    <property type="entry name" value="EGF/Laminin"/>
    <property type="match status" value="2"/>
</dbReference>
<gene>
    <name evidence="5" type="ORF">OVA965_LOCUS7064</name>
    <name evidence="6" type="ORF">TMI583_LOCUS7060</name>
</gene>
<feature type="domain" description="EGF-like" evidence="4">
    <location>
        <begin position="612"/>
        <end position="654"/>
    </location>
</feature>
<comment type="caution">
    <text evidence="5">The sequence shown here is derived from an EMBL/GenBank/DDBJ whole genome shotgun (WGS) entry which is preliminary data.</text>
</comment>
<comment type="caution">
    <text evidence="2">Lacks conserved residue(s) required for the propagation of feature annotation.</text>
</comment>
<keyword evidence="3" id="KW-0472">Membrane</keyword>